<dbReference type="EMBL" id="JAELUP010000117">
    <property type="protein sequence ID" value="MBJ6364060.1"/>
    <property type="molecule type" value="Genomic_DNA"/>
</dbReference>
<reference evidence="1" key="1">
    <citation type="submission" date="2020-12" db="EMBL/GenBank/DDBJ databases">
        <authorList>
            <person name="Huq M.A."/>
        </authorList>
    </citation>
    <scope>NUCLEOTIDE SEQUENCE</scope>
    <source>
        <strain evidence="1">MAHUQ-46</strain>
    </source>
</reference>
<keyword evidence="2" id="KW-1185">Reference proteome</keyword>
<comment type="caution">
    <text evidence="1">The sequence shown here is derived from an EMBL/GenBank/DDBJ whole genome shotgun (WGS) entry which is preliminary data.</text>
</comment>
<dbReference type="AlphaFoldDB" id="A0A934MN42"/>
<gene>
    <name evidence="1" type="ORF">JFN88_22865</name>
</gene>
<evidence type="ECO:0000313" key="1">
    <source>
        <dbReference type="EMBL" id="MBJ6364060.1"/>
    </source>
</evidence>
<protein>
    <submittedName>
        <fullName evidence="1">Uncharacterized protein</fullName>
    </submittedName>
</protein>
<evidence type="ECO:0000313" key="2">
    <source>
        <dbReference type="Proteomes" id="UP000640274"/>
    </source>
</evidence>
<dbReference type="Proteomes" id="UP000640274">
    <property type="component" value="Unassembled WGS sequence"/>
</dbReference>
<name>A0A934MN42_9BACL</name>
<sequence length="50" mass="5667">MPNEELQSKLDLTPEELLSQFADEPCPDSISKLLDRVGLIMGRIIPLFPR</sequence>
<proteinExistence type="predicted"/>
<dbReference type="RefSeq" id="WP_199021667.1">
    <property type="nucleotide sequence ID" value="NZ_JAELUP010000117.1"/>
</dbReference>
<organism evidence="1 2">
    <name type="scientific">Paenibacillus roseus</name>
    <dbReference type="NCBI Taxonomy" id="2798579"/>
    <lineage>
        <taxon>Bacteria</taxon>
        <taxon>Bacillati</taxon>
        <taxon>Bacillota</taxon>
        <taxon>Bacilli</taxon>
        <taxon>Bacillales</taxon>
        <taxon>Paenibacillaceae</taxon>
        <taxon>Paenibacillus</taxon>
    </lineage>
</organism>
<accession>A0A934MN42</accession>